<evidence type="ECO:0000256" key="5">
    <source>
        <dbReference type="ARBA" id="ARBA00033067"/>
    </source>
</evidence>
<comment type="caution">
    <text evidence="7">The sequence shown here is derived from an EMBL/GenBank/DDBJ whole genome shotgun (WGS) entry which is preliminary data.</text>
</comment>
<dbReference type="PANTHER" id="PTHR43725:SF53">
    <property type="entry name" value="UDP-ARABINOSE 4-EPIMERASE 1"/>
    <property type="match status" value="1"/>
</dbReference>
<evidence type="ECO:0000259" key="6">
    <source>
        <dbReference type="Pfam" id="PF01370"/>
    </source>
</evidence>
<evidence type="ECO:0000313" key="8">
    <source>
        <dbReference type="Proteomes" id="UP001589867"/>
    </source>
</evidence>
<dbReference type="Proteomes" id="UP001589867">
    <property type="component" value="Unassembled WGS sequence"/>
</dbReference>
<feature type="domain" description="NAD-dependent epimerase/dehydratase" evidence="6">
    <location>
        <begin position="3"/>
        <end position="226"/>
    </location>
</feature>
<dbReference type="InterPro" id="IPR036291">
    <property type="entry name" value="NAD(P)-bd_dom_sf"/>
</dbReference>
<dbReference type="EMBL" id="JBHLUH010000077">
    <property type="protein sequence ID" value="MFC0533016.1"/>
    <property type="molecule type" value="Genomic_DNA"/>
</dbReference>
<keyword evidence="8" id="KW-1185">Reference proteome</keyword>
<proteinExistence type="inferred from homology"/>
<dbReference type="Pfam" id="PF01370">
    <property type="entry name" value="Epimerase"/>
    <property type="match status" value="1"/>
</dbReference>
<gene>
    <name evidence="7" type="ORF">ACFFIA_35920</name>
</gene>
<evidence type="ECO:0000313" key="7">
    <source>
        <dbReference type="EMBL" id="MFC0533016.1"/>
    </source>
</evidence>
<sequence length="299" mass="31502">MHVLVTGGHGYLGSAVCRALRMAGHSVSVLSRTGAGIDIRDRGAVAAYVREGDFDAVCHLAAATRTRDSAVEPLAYFDVNAGGTLNLLLALRRPVPFVLASSSVVYGGRHAGALSEDLDPRPEGPYAASKATAEQMVTACAATGAVGAVVLRYFNVSGAVDGRGDTDTTRIIPNVFRAITGELPHVTINGDGSATRDFVHVADAADAMVKAVEGARLGEHRTYNVGSGTGVSMAEIIKCAEEVTGRSVPVRHNPPKPEPLRLVADVSRARVGLEWEPHRSRVDGILTDAWAAWHHTQQV</sequence>
<dbReference type="RefSeq" id="WP_377260109.1">
    <property type="nucleotide sequence ID" value="NZ_JBHLUH010000077.1"/>
</dbReference>
<protein>
    <recommendedName>
        <fullName evidence="3">UDP-glucose 4-epimerase</fullName>
    </recommendedName>
    <alternativeName>
        <fullName evidence="5">Galactowaldenase</fullName>
    </alternativeName>
    <alternativeName>
        <fullName evidence="4">UDP-galactose 4-epimerase</fullName>
    </alternativeName>
</protein>
<dbReference type="InterPro" id="IPR001509">
    <property type="entry name" value="Epimerase_deHydtase"/>
</dbReference>
<dbReference type="Gene3D" id="3.40.50.720">
    <property type="entry name" value="NAD(P)-binding Rossmann-like Domain"/>
    <property type="match status" value="1"/>
</dbReference>
<evidence type="ECO:0000256" key="4">
    <source>
        <dbReference type="ARBA" id="ARBA00031367"/>
    </source>
</evidence>
<reference evidence="7 8" key="1">
    <citation type="submission" date="2024-09" db="EMBL/GenBank/DDBJ databases">
        <authorList>
            <person name="Sun Q."/>
            <person name="Mori K."/>
        </authorList>
    </citation>
    <scope>NUCLEOTIDE SEQUENCE [LARGE SCALE GENOMIC DNA]</scope>
    <source>
        <strain evidence="7 8">TBRC 3947</strain>
    </source>
</reference>
<evidence type="ECO:0000256" key="2">
    <source>
        <dbReference type="ARBA" id="ARBA00007637"/>
    </source>
</evidence>
<name>A0ABV6ME63_9ACTN</name>
<organism evidence="7 8">
    <name type="scientific">Phytohabitans kaempferiae</name>
    <dbReference type="NCBI Taxonomy" id="1620943"/>
    <lineage>
        <taxon>Bacteria</taxon>
        <taxon>Bacillati</taxon>
        <taxon>Actinomycetota</taxon>
        <taxon>Actinomycetes</taxon>
        <taxon>Micromonosporales</taxon>
        <taxon>Micromonosporaceae</taxon>
    </lineage>
</organism>
<comment type="similarity">
    <text evidence="2">Belongs to the NAD(P)-dependent epimerase/dehydratase family.</text>
</comment>
<accession>A0ABV6ME63</accession>
<evidence type="ECO:0000256" key="3">
    <source>
        <dbReference type="ARBA" id="ARBA00018569"/>
    </source>
</evidence>
<dbReference type="SUPFAM" id="SSF51735">
    <property type="entry name" value="NAD(P)-binding Rossmann-fold domains"/>
    <property type="match status" value="1"/>
</dbReference>
<dbReference type="Gene3D" id="3.90.25.10">
    <property type="entry name" value="UDP-galactose 4-epimerase, domain 1"/>
    <property type="match status" value="1"/>
</dbReference>
<comment type="pathway">
    <text evidence="1">Carbohydrate metabolism; galactose metabolism.</text>
</comment>
<evidence type="ECO:0000256" key="1">
    <source>
        <dbReference type="ARBA" id="ARBA00004947"/>
    </source>
</evidence>
<dbReference type="PANTHER" id="PTHR43725">
    <property type="entry name" value="UDP-GLUCOSE 4-EPIMERASE"/>
    <property type="match status" value="1"/>
</dbReference>